<comment type="caution">
    <text evidence="1">The sequence shown here is derived from an EMBL/GenBank/DDBJ whole genome shotgun (WGS) entry which is preliminary data.</text>
</comment>
<proteinExistence type="predicted"/>
<sequence length="38" mass="4817">MAEFWYQVDGFSFSGIFRSLRWGRVEKFRMTEFWYQVE</sequence>
<dbReference type="AlphaFoldDB" id="A0AAV5KQ56"/>
<reference evidence="1 2" key="1">
    <citation type="journal article" date="2021" name="Commun. Biol.">
        <title>The genome of Shorea leprosula (Dipterocarpaceae) highlights the ecological relevance of drought in aseasonal tropical rainforests.</title>
        <authorList>
            <person name="Ng K.K.S."/>
            <person name="Kobayashi M.J."/>
            <person name="Fawcett J.A."/>
            <person name="Hatakeyama M."/>
            <person name="Paape T."/>
            <person name="Ng C.H."/>
            <person name="Ang C.C."/>
            <person name="Tnah L.H."/>
            <person name="Lee C.T."/>
            <person name="Nishiyama T."/>
            <person name="Sese J."/>
            <person name="O'Brien M.J."/>
            <person name="Copetti D."/>
            <person name="Mohd Noor M.I."/>
            <person name="Ong R.C."/>
            <person name="Putra M."/>
            <person name="Sireger I.Z."/>
            <person name="Indrioko S."/>
            <person name="Kosugi Y."/>
            <person name="Izuno A."/>
            <person name="Isagi Y."/>
            <person name="Lee S.L."/>
            <person name="Shimizu K.K."/>
        </authorList>
    </citation>
    <scope>NUCLEOTIDE SEQUENCE [LARGE SCALE GENOMIC DNA]</scope>
    <source>
        <strain evidence="1">214</strain>
    </source>
</reference>
<evidence type="ECO:0000313" key="1">
    <source>
        <dbReference type="EMBL" id="GKV26617.1"/>
    </source>
</evidence>
<dbReference type="EMBL" id="BPVZ01000072">
    <property type="protein sequence ID" value="GKV26617.1"/>
    <property type="molecule type" value="Genomic_DNA"/>
</dbReference>
<keyword evidence="2" id="KW-1185">Reference proteome</keyword>
<accession>A0AAV5KQ56</accession>
<name>A0AAV5KQ56_9ROSI</name>
<dbReference type="Proteomes" id="UP001054252">
    <property type="component" value="Unassembled WGS sequence"/>
</dbReference>
<protein>
    <submittedName>
        <fullName evidence="1">Uncharacterized protein</fullName>
    </submittedName>
</protein>
<evidence type="ECO:0000313" key="2">
    <source>
        <dbReference type="Proteomes" id="UP001054252"/>
    </source>
</evidence>
<organism evidence="1 2">
    <name type="scientific">Rubroshorea leprosula</name>
    <dbReference type="NCBI Taxonomy" id="152421"/>
    <lineage>
        <taxon>Eukaryota</taxon>
        <taxon>Viridiplantae</taxon>
        <taxon>Streptophyta</taxon>
        <taxon>Embryophyta</taxon>
        <taxon>Tracheophyta</taxon>
        <taxon>Spermatophyta</taxon>
        <taxon>Magnoliopsida</taxon>
        <taxon>eudicotyledons</taxon>
        <taxon>Gunneridae</taxon>
        <taxon>Pentapetalae</taxon>
        <taxon>rosids</taxon>
        <taxon>malvids</taxon>
        <taxon>Malvales</taxon>
        <taxon>Dipterocarpaceae</taxon>
        <taxon>Rubroshorea</taxon>
    </lineage>
</organism>
<gene>
    <name evidence="1" type="ORF">SLEP1_g35882</name>
</gene>